<organism evidence="2 3">
    <name type="scientific">Jeotgalicoccus nanhaiensis</name>
    <dbReference type="NCBI Taxonomy" id="568603"/>
    <lineage>
        <taxon>Bacteria</taxon>
        <taxon>Bacillati</taxon>
        <taxon>Bacillota</taxon>
        <taxon>Bacilli</taxon>
        <taxon>Bacillales</taxon>
        <taxon>Staphylococcaceae</taxon>
        <taxon>Jeotgalicoccus</taxon>
    </lineage>
</organism>
<name>A0ABR9Y0T6_9STAP</name>
<comment type="caution">
    <text evidence="2">The sequence shown here is derived from an EMBL/GenBank/DDBJ whole genome shotgun (WGS) entry which is preliminary data.</text>
</comment>
<dbReference type="RefSeq" id="WP_135099259.1">
    <property type="nucleotide sequence ID" value="NZ_JADGLW010000010.1"/>
</dbReference>
<evidence type="ECO:0000313" key="3">
    <source>
        <dbReference type="Proteomes" id="UP000647980"/>
    </source>
</evidence>
<feature type="transmembrane region" description="Helical" evidence="1">
    <location>
        <begin position="159"/>
        <end position="183"/>
    </location>
</feature>
<keyword evidence="1" id="KW-0812">Transmembrane</keyword>
<evidence type="ECO:0000313" key="2">
    <source>
        <dbReference type="EMBL" id="MBF0754698.1"/>
    </source>
</evidence>
<dbReference type="EMBL" id="JADGLW010000010">
    <property type="protein sequence ID" value="MBF0754698.1"/>
    <property type="molecule type" value="Genomic_DNA"/>
</dbReference>
<keyword evidence="3" id="KW-1185">Reference proteome</keyword>
<evidence type="ECO:0008006" key="4">
    <source>
        <dbReference type="Google" id="ProtNLM"/>
    </source>
</evidence>
<feature type="transmembrane region" description="Helical" evidence="1">
    <location>
        <begin position="51"/>
        <end position="71"/>
    </location>
</feature>
<sequence length="240" mass="27264">MRISKLVFYDFKNIMTSWITYFSLVLCILPAFGIAYSVANLNGPFEVIQLTYFFAFFGTLLVVINAMLPFTKDISQNTITLMMNTKTNRMKYYIAKVITIGIVGLIFGIAGSLSTYFLAAYAGLEMPGELMWQIILHFVLYTLFYGTLFLTISTFYSNVLALFIIVLLSIMLFPSLLDGILMWDGLSEWVNTFIREYLPLYFLPEVTGSHNWLSAHYVSSAAGIILIAVIGLIKIQKRDY</sequence>
<gene>
    <name evidence="2" type="ORF">IR135_10710</name>
</gene>
<keyword evidence="1" id="KW-1133">Transmembrane helix</keyword>
<reference evidence="2 3" key="1">
    <citation type="submission" date="2020-10" db="EMBL/GenBank/DDBJ databases">
        <title>Mouse Oral microbiota.</title>
        <authorList>
            <person name="Joseph S."/>
            <person name="Aduse-Opoku J."/>
        </authorList>
    </citation>
    <scope>NUCLEOTIDE SEQUENCE [LARGE SCALE GENOMIC DNA]</scope>
    <source>
        <strain evidence="2 3">19428wE5_W307</strain>
    </source>
</reference>
<protein>
    <recommendedName>
        <fullName evidence="4">ABC transporter permease</fullName>
    </recommendedName>
</protein>
<feature type="transmembrane region" description="Helical" evidence="1">
    <location>
        <begin position="212"/>
        <end position="233"/>
    </location>
</feature>
<feature type="transmembrane region" description="Helical" evidence="1">
    <location>
        <begin position="130"/>
        <end position="152"/>
    </location>
</feature>
<dbReference type="Proteomes" id="UP000647980">
    <property type="component" value="Unassembled WGS sequence"/>
</dbReference>
<accession>A0ABR9Y0T6</accession>
<feature type="transmembrane region" description="Helical" evidence="1">
    <location>
        <begin position="21"/>
        <end position="39"/>
    </location>
</feature>
<keyword evidence="1" id="KW-0472">Membrane</keyword>
<evidence type="ECO:0000256" key="1">
    <source>
        <dbReference type="SAM" id="Phobius"/>
    </source>
</evidence>
<proteinExistence type="predicted"/>
<feature type="transmembrane region" description="Helical" evidence="1">
    <location>
        <begin position="92"/>
        <end position="118"/>
    </location>
</feature>